<comment type="similarity">
    <text evidence="1 6">Belongs to the XseB family.</text>
</comment>
<comment type="subunit">
    <text evidence="6">Heterooligomer composed of large and small subunits.</text>
</comment>
<evidence type="ECO:0000256" key="6">
    <source>
        <dbReference type="HAMAP-Rule" id="MF_00337"/>
    </source>
</evidence>
<keyword evidence="5 6" id="KW-0269">Exonuclease</keyword>
<evidence type="ECO:0000256" key="4">
    <source>
        <dbReference type="ARBA" id="ARBA00022801"/>
    </source>
</evidence>
<feature type="coiled-coil region" evidence="7">
    <location>
        <begin position="56"/>
        <end position="83"/>
    </location>
</feature>
<evidence type="ECO:0000256" key="5">
    <source>
        <dbReference type="ARBA" id="ARBA00022839"/>
    </source>
</evidence>
<accession>A0ABZ1BL86</accession>
<dbReference type="InterPro" id="IPR003761">
    <property type="entry name" value="Exonuc_VII_S"/>
</dbReference>
<dbReference type="Gene3D" id="1.10.287.1040">
    <property type="entry name" value="Exonuclease VII, small subunit"/>
    <property type="match status" value="1"/>
</dbReference>
<dbReference type="PANTHER" id="PTHR34137">
    <property type="entry name" value="EXODEOXYRIBONUCLEASE 7 SMALL SUBUNIT"/>
    <property type="match status" value="1"/>
</dbReference>
<dbReference type="NCBIfam" id="TIGR01280">
    <property type="entry name" value="xseB"/>
    <property type="match status" value="1"/>
</dbReference>
<protein>
    <recommendedName>
        <fullName evidence="6">Exodeoxyribonuclease 7 small subunit</fullName>
        <ecNumber evidence="6">3.1.11.6</ecNumber>
    </recommendedName>
    <alternativeName>
        <fullName evidence="6">Exodeoxyribonuclease VII small subunit</fullName>
        <shortName evidence="6">Exonuclease VII small subunit</shortName>
    </alternativeName>
</protein>
<comment type="catalytic activity">
    <reaction evidence="6">
        <text>Exonucleolytic cleavage in either 5'- to 3'- or 3'- to 5'-direction to yield nucleoside 5'-phosphates.</text>
        <dbReference type="EC" id="3.1.11.6"/>
    </reaction>
</comment>
<dbReference type="InterPro" id="IPR037004">
    <property type="entry name" value="Exonuc_VII_ssu_sf"/>
</dbReference>
<dbReference type="EC" id="3.1.11.6" evidence="6"/>
<evidence type="ECO:0000313" key="9">
    <source>
        <dbReference type="Proteomes" id="UP001333102"/>
    </source>
</evidence>
<dbReference type="EMBL" id="CP141614">
    <property type="protein sequence ID" value="WRP13454.1"/>
    <property type="molecule type" value="Genomic_DNA"/>
</dbReference>
<evidence type="ECO:0000313" key="8">
    <source>
        <dbReference type="EMBL" id="WRP13454.1"/>
    </source>
</evidence>
<sequence length="95" mass="10446">MATWRDEASARPEDEAEALPFEEALARLERAVLALESGELSLEQALATYEEGVRMARVCARRLEQAEQRLAVLAEEAGRVVLRPFEPTPAGEGHG</sequence>
<proteinExistence type="inferred from homology"/>
<evidence type="ECO:0000256" key="1">
    <source>
        <dbReference type="ARBA" id="ARBA00009998"/>
    </source>
</evidence>
<evidence type="ECO:0000256" key="2">
    <source>
        <dbReference type="ARBA" id="ARBA00022490"/>
    </source>
</evidence>
<dbReference type="PANTHER" id="PTHR34137:SF1">
    <property type="entry name" value="EXODEOXYRIBONUCLEASE 7 SMALL SUBUNIT"/>
    <property type="match status" value="1"/>
</dbReference>
<reference evidence="9" key="1">
    <citation type="submission" date="2023-12" db="EMBL/GenBank/DDBJ databases">
        <title>Novel isolates from deep terrestrial aquifers shed light on the physiology and ecology of the class Limnochordia.</title>
        <authorList>
            <person name="Karnachuk O.V."/>
            <person name="Lukina A.P."/>
            <person name="Avakyan M.R."/>
            <person name="Kadnikov V."/>
            <person name="Begmatov S."/>
            <person name="Beletsky A.V."/>
            <person name="Mardanov A.V."/>
            <person name="Ravin N.V."/>
        </authorList>
    </citation>
    <scope>NUCLEOTIDE SEQUENCE [LARGE SCALE GENOMIC DNA]</scope>
    <source>
        <strain evidence="9">LN</strain>
    </source>
</reference>
<keyword evidence="3 6" id="KW-0540">Nuclease</keyword>
<dbReference type="Proteomes" id="UP001333102">
    <property type="component" value="Chromosome"/>
</dbReference>
<evidence type="ECO:0000256" key="3">
    <source>
        <dbReference type="ARBA" id="ARBA00022722"/>
    </source>
</evidence>
<dbReference type="GO" id="GO:0008855">
    <property type="term" value="F:exodeoxyribonuclease VII activity"/>
    <property type="evidence" value="ECO:0007669"/>
    <property type="project" value="UniProtKB-EC"/>
</dbReference>
<comment type="subcellular location">
    <subcellularLocation>
        <location evidence="6">Cytoplasm</location>
    </subcellularLocation>
</comment>
<name>A0ABZ1BL86_9FIRM</name>
<dbReference type="Pfam" id="PF02609">
    <property type="entry name" value="Exonuc_VII_S"/>
    <property type="match status" value="1"/>
</dbReference>
<dbReference type="NCBIfam" id="NF002140">
    <property type="entry name" value="PRK00977.1-4"/>
    <property type="match status" value="1"/>
</dbReference>
<gene>
    <name evidence="6" type="primary">xseB</name>
    <name evidence="8" type="ORF">VLY81_08310</name>
</gene>
<comment type="function">
    <text evidence="6">Bidirectionally degrades single-stranded DNA into large acid-insoluble oligonucleotides, which are then degraded further into small acid-soluble oligonucleotides.</text>
</comment>
<dbReference type="RefSeq" id="WP_324667699.1">
    <property type="nucleotide sequence ID" value="NZ_CP141614.1"/>
</dbReference>
<dbReference type="HAMAP" id="MF_00337">
    <property type="entry name" value="Exonuc_7_S"/>
    <property type="match status" value="1"/>
</dbReference>
<keyword evidence="2 6" id="KW-0963">Cytoplasm</keyword>
<keyword evidence="9" id="KW-1185">Reference proteome</keyword>
<dbReference type="SUPFAM" id="SSF116842">
    <property type="entry name" value="XseB-like"/>
    <property type="match status" value="1"/>
</dbReference>
<keyword evidence="7" id="KW-0175">Coiled coil</keyword>
<keyword evidence="4 6" id="KW-0378">Hydrolase</keyword>
<organism evidence="8 9">
    <name type="scientific">Geochorda subterranea</name>
    <dbReference type="NCBI Taxonomy" id="3109564"/>
    <lineage>
        <taxon>Bacteria</taxon>
        <taxon>Bacillati</taxon>
        <taxon>Bacillota</taxon>
        <taxon>Limnochordia</taxon>
        <taxon>Limnochordales</taxon>
        <taxon>Geochordaceae</taxon>
        <taxon>Geochorda</taxon>
    </lineage>
</organism>
<evidence type="ECO:0000256" key="7">
    <source>
        <dbReference type="SAM" id="Coils"/>
    </source>
</evidence>